<dbReference type="GO" id="GO:0003677">
    <property type="term" value="F:DNA binding"/>
    <property type="evidence" value="ECO:0007669"/>
    <property type="project" value="InterPro"/>
</dbReference>
<dbReference type="Pfam" id="PF00004">
    <property type="entry name" value="AAA"/>
    <property type="match status" value="1"/>
</dbReference>
<keyword evidence="3" id="KW-0235">DNA replication</keyword>
<evidence type="ECO:0000256" key="5">
    <source>
        <dbReference type="ARBA" id="ARBA00022840"/>
    </source>
</evidence>
<proteinExistence type="inferred from homology"/>
<dbReference type="GO" id="GO:0003689">
    <property type="term" value="F:DNA clamp loader activity"/>
    <property type="evidence" value="ECO:0007669"/>
    <property type="project" value="TreeGrafter"/>
</dbReference>
<keyword evidence="6" id="KW-0539">Nucleus</keyword>
<dbReference type="PANTHER" id="PTHR11669">
    <property type="entry name" value="REPLICATION FACTOR C / DNA POLYMERASE III GAMMA-TAU SUBUNIT"/>
    <property type="match status" value="1"/>
</dbReference>
<dbReference type="GO" id="GO:0005524">
    <property type="term" value="F:ATP binding"/>
    <property type="evidence" value="ECO:0007669"/>
    <property type="project" value="UniProtKB-KW"/>
</dbReference>
<dbReference type="PANTHER" id="PTHR11669:SF20">
    <property type="entry name" value="REPLICATION FACTOR C SUBUNIT 4"/>
    <property type="match status" value="1"/>
</dbReference>
<dbReference type="Gene3D" id="3.40.50.300">
    <property type="entry name" value="P-loop containing nucleotide triphosphate hydrolases"/>
    <property type="match status" value="1"/>
</dbReference>
<evidence type="ECO:0000313" key="12">
    <source>
        <dbReference type="Proteomes" id="UP001211907"/>
    </source>
</evidence>
<feature type="region of interest" description="Disordered" evidence="7">
    <location>
        <begin position="360"/>
        <end position="392"/>
    </location>
</feature>
<feature type="transmembrane region" description="Helical" evidence="8">
    <location>
        <begin position="123"/>
        <end position="142"/>
    </location>
</feature>
<dbReference type="InterPro" id="IPR013748">
    <property type="entry name" value="Rep_factorC_C"/>
</dbReference>
<evidence type="ECO:0000256" key="7">
    <source>
        <dbReference type="SAM" id="MobiDB-lite"/>
    </source>
</evidence>
<evidence type="ECO:0000313" key="11">
    <source>
        <dbReference type="EMBL" id="KAJ3142058.1"/>
    </source>
</evidence>
<feature type="transmembrane region" description="Helical" evidence="8">
    <location>
        <begin position="25"/>
        <end position="41"/>
    </location>
</feature>
<dbReference type="InterPro" id="IPR050238">
    <property type="entry name" value="DNA_Rep/Repair_Clamp_Loader"/>
</dbReference>
<dbReference type="Pfam" id="PF08542">
    <property type="entry name" value="Rep_fac_C"/>
    <property type="match status" value="1"/>
</dbReference>
<comment type="subcellular location">
    <subcellularLocation>
        <location evidence="1">Nucleus</location>
    </subcellularLocation>
</comment>
<dbReference type="GO" id="GO:0006271">
    <property type="term" value="P:DNA strand elongation involved in DNA replication"/>
    <property type="evidence" value="ECO:0007669"/>
    <property type="project" value="UniProtKB-ARBA"/>
</dbReference>
<dbReference type="InterPro" id="IPR027417">
    <property type="entry name" value="P-loop_NTPase"/>
</dbReference>
<protein>
    <submittedName>
        <fullName evidence="11">Uncharacterized protein</fullName>
    </submittedName>
</protein>
<feature type="region of interest" description="Disordered" evidence="7">
    <location>
        <begin position="455"/>
        <end position="474"/>
    </location>
</feature>
<evidence type="ECO:0000256" key="8">
    <source>
        <dbReference type="SAM" id="Phobius"/>
    </source>
</evidence>
<dbReference type="Proteomes" id="UP001211907">
    <property type="component" value="Unassembled WGS sequence"/>
</dbReference>
<dbReference type="SUPFAM" id="SSF52540">
    <property type="entry name" value="P-loop containing nucleoside triphosphate hydrolases"/>
    <property type="match status" value="1"/>
</dbReference>
<dbReference type="Gene3D" id="1.20.272.10">
    <property type="match status" value="1"/>
</dbReference>
<dbReference type="CDD" id="cd18140">
    <property type="entry name" value="HLD_clamp_RFC"/>
    <property type="match status" value="1"/>
</dbReference>
<name>A0AAD5TA09_9FUNG</name>
<evidence type="ECO:0000259" key="9">
    <source>
        <dbReference type="Pfam" id="PF00004"/>
    </source>
</evidence>
<dbReference type="Pfam" id="PF21960">
    <property type="entry name" value="RCF1-5-like_lid"/>
    <property type="match status" value="1"/>
</dbReference>
<evidence type="ECO:0000256" key="2">
    <source>
        <dbReference type="ARBA" id="ARBA00005378"/>
    </source>
</evidence>
<feature type="region of interest" description="Disordered" evidence="7">
    <location>
        <begin position="930"/>
        <end position="956"/>
    </location>
</feature>
<dbReference type="GO" id="GO:0005634">
    <property type="term" value="C:nucleus"/>
    <property type="evidence" value="ECO:0007669"/>
    <property type="project" value="UniProtKB-SubCell"/>
</dbReference>
<feature type="domain" description="Replication factor C C-terminal" evidence="10">
    <location>
        <begin position="234"/>
        <end position="318"/>
    </location>
</feature>
<reference evidence="11" key="1">
    <citation type="submission" date="2020-05" db="EMBL/GenBank/DDBJ databases">
        <title>Phylogenomic resolution of chytrid fungi.</title>
        <authorList>
            <person name="Stajich J.E."/>
            <person name="Amses K."/>
            <person name="Simmons R."/>
            <person name="Seto K."/>
            <person name="Myers J."/>
            <person name="Bonds A."/>
            <person name="Quandt C.A."/>
            <person name="Barry K."/>
            <person name="Liu P."/>
            <person name="Grigoriev I."/>
            <person name="Longcore J.E."/>
            <person name="James T.Y."/>
        </authorList>
    </citation>
    <scope>NUCLEOTIDE SEQUENCE</scope>
    <source>
        <strain evidence="11">JEL0513</strain>
    </source>
</reference>
<keyword evidence="5" id="KW-0067">ATP-binding</keyword>
<feature type="compositionally biased region" description="Polar residues" evidence="7">
    <location>
        <begin position="795"/>
        <end position="804"/>
    </location>
</feature>
<evidence type="ECO:0000256" key="6">
    <source>
        <dbReference type="ARBA" id="ARBA00023242"/>
    </source>
</evidence>
<evidence type="ECO:0000256" key="4">
    <source>
        <dbReference type="ARBA" id="ARBA00022741"/>
    </source>
</evidence>
<comment type="similarity">
    <text evidence="2">Belongs to the activator 1 small subunits family.</text>
</comment>
<organism evidence="11 12">
    <name type="scientific">Physocladia obscura</name>
    <dbReference type="NCBI Taxonomy" id="109957"/>
    <lineage>
        <taxon>Eukaryota</taxon>
        <taxon>Fungi</taxon>
        <taxon>Fungi incertae sedis</taxon>
        <taxon>Chytridiomycota</taxon>
        <taxon>Chytridiomycota incertae sedis</taxon>
        <taxon>Chytridiomycetes</taxon>
        <taxon>Chytridiales</taxon>
        <taxon>Chytriomycetaceae</taxon>
        <taxon>Physocladia</taxon>
    </lineage>
</organism>
<dbReference type="SUPFAM" id="SSF48019">
    <property type="entry name" value="post-AAA+ oligomerization domain-like"/>
    <property type="match status" value="1"/>
</dbReference>
<evidence type="ECO:0000256" key="1">
    <source>
        <dbReference type="ARBA" id="ARBA00004123"/>
    </source>
</evidence>
<dbReference type="InterPro" id="IPR008921">
    <property type="entry name" value="DNA_pol3_clamp-load_cplx_C"/>
</dbReference>
<dbReference type="GO" id="GO:0005663">
    <property type="term" value="C:DNA replication factor C complex"/>
    <property type="evidence" value="ECO:0007669"/>
    <property type="project" value="TreeGrafter"/>
</dbReference>
<feature type="compositionally biased region" description="Basic and acidic residues" evidence="7">
    <location>
        <begin position="373"/>
        <end position="391"/>
    </location>
</feature>
<dbReference type="CDD" id="cd00009">
    <property type="entry name" value="AAA"/>
    <property type="match status" value="1"/>
</dbReference>
<dbReference type="InterPro" id="IPR003959">
    <property type="entry name" value="ATPase_AAA_core"/>
</dbReference>
<feature type="compositionally biased region" description="Low complexity" evidence="7">
    <location>
        <begin position="930"/>
        <end position="955"/>
    </location>
</feature>
<dbReference type="FunFam" id="1.10.8.60:FF:000032">
    <property type="entry name" value="Replication factor C subunit 4"/>
    <property type="match status" value="1"/>
</dbReference>
<sequence>MCTILFRLFQGTGKTSTILALARDIYGYLLAWFILVSLIGEKKKSPEAMKSRVLELNASDERGIDIVREKVKNFARVSVSSSGSSPSGNVLPPFKIIILDEADSMTVDAQSALRRTMETYSKMTRFCLICNYYFIYIFWSSFPLTKYTRIIEPLTSRCSKFRFKPLDNESIRGRLTEIADKEGVQCPTETIDMIIKVSEGDLRKAIMYLQSAYRLHQSEPIEARVIVEIAGVVPDAVIDGLFTAWVGRRFYEAQKCVKDVVRNGYSGGQIVLQLFDRVLGDVELTSTQKARMSESFGQIDKALIDGSDEEMQLLKLLSDNRKHPPPLPVRIKAKSGTHNPDEVTTVMSLQVVQPRNPNLPRMAIDENVNDTNNDTKHSHKQKTDRINDNHNSHAHKLKYTGPPAITTSTSTITPLNPTFPSPQSQLSYANNSNNNTISFHNHLANLGLVRTKTQTNSNLHSHSHPTTQLPPPSPTSLTPLHIHTGHFANVRPRGPRSHSKGFFSISQHVHQNENENEIHEHHKPPLWALPLGPWLADNTGGFIRGARCAIMSVPQTPSIRSNSQTMSRFVCEHVVGSSAEVTCADPPINIQWASFNPATAIANVVELRVVGDENDMDEGRMSKKKKKKVGFVGRDFVEALFDASDVFSAARGDDEDTFALSFFPDEDIVVVPVIQKQLSGRRREFVYVHTIVPKQVSAYYDPIKEAAAISRRGVDGSITRVQGIDGEFLHLGLLPSLSFSVGNSNEHIDSVIGSRSGSIRSVDSTSSMKSTTSTTTKSVRSSITMASTGGGGSGNSIATTAASSSKNRIARVQSLVIEDSQWQHPVNEYHHQAKNSYNSPLPTVTTTNMPLATNKLQNLLIRRHTITPSRSAAISSLYSSGESPPPKMARSSTNDTAPVGSLSRSTSLLSRSSSFVSRVQADLQTITRIGSRGSAKSSGSGSASLSGGGSMNSNGWTVGENVVGSIDREAREFRRVSALYREVRSSYGRIDFDLRNHENEDDGDDLFGLDLELDLGEIDLEDSVGKKQGENNVADGFWSIHTEYEFPGTSSSIGNRTLIVRLSAGFAVINPTQATDSTVSAVKSLEERETRLVKYILTTGDWHYLRMGDWLTHFPTAKCYIPPGRIESKIAELEHPFSYEILDPEVDNPLKVQLGSGLVMQTVFGMKQFATLPDFGNTRRIEYAYFHPGSQSVITGDSFWYFYKDFGAARIVGEKSGIKFHFAKFANVASIEGLKYSLGKILEWDFQNFVPVHGMIDGFLRTDAKSSFASSLDFLDTPPEGFKNSYKRSIRR</sequence>
<feature type="domain" description="ATPase AAA-type core" evidence="9">
    <location>
        <begin position="10"/>
        <end position="131"/>
    </location>
</feature>
<dbReference type="GO" id="GO:0031391">
    <property type="term" value="C:Elg1 RFC-like complex"/>
    <property type="evidence" value="ECO:0007669"/>
    <property type="project" value="UniProtKB-ARBA"/>
</dbReference>
<dbReference type="EMBL" id="JADGJH010000018">
    <property type="protein sequence ID" value="KAJ3142058.1"/>
    <property type="molecule type" value="Genomic_DNA"/>
</dbReference>
<keyword evidence="12" id="KW-1185">Reference proteome</keyword>
<keyword evidence="8" id="KW-0812">Transmembrane</keyword>
<keyword evidence="4" id="KW-0547">Nucleotide-binding</keyword>
<feature type="region of interest" description="Disordered" evidence="7">
    <location>
        <begin position="875"/>
        <end position="905"/>
    </location>
</feature>
<dbReference type="GO" id="GO:0006281">
    <property type="term" value="P:DNA repair"/>
    <property type="evidence" value="ECO:0007669"/>
    <property type="project" value="TreeGrafter"/>
</dbReference>
<evidence type="ECO:0000259" key="10">
    <source>
        <dbReference type="Pfam" id="PF08542"/>
    </source>
</evidence>
<evidence type="ECO:0000256" key="3">
    <source>
        <dbReference type="ARBA" id="ARBA00022705"/>
    </source>
</evidence>
<comment type="caution">
    <text evidence="11">The sequence shown here is derived from an EMBL/GenBank/DDBJ whole genome shotgun (WGS) entry which is preliminary data.</text>
</comment>
<gene>
    <name evidence="11" type="ORF">HK100_003253</name>
</gene>
<feature type="compositionally biased region" description="Low complexity" evidence="7">
    <location>
        <begin position="756"/>
        <end position="784"/>
    </location>
</feature>
<feature type="region of interest" description="Disordered" evidence="7">
    <location>
        <begin position="756"/>
        <end position="804"/>
    </location>
</feature>
<dbReference type="InterPro" id="IPR047854">
    <property type="entry name" value="RFC_lid"/>
</dbReference>
<dbReference type="Gene3D" id="1.10.8.60">
    <property type="match status" value="1"/>
</dbReference>
<dbReference type="GO" id="GO:0016887">
    <property type="term" value="F:ATP hydrolysis activity"/>
    <property type="evidence" value="ECO:0007669"/>
    <property type="project" value="InterPro"/>
</dbReference>
<accession>A0AAD5TA09</accession>
<keyword evidence="8" id="KW-1133">Transmembrane helix</keyword>
<keyword evidence="8" id="KW-0472">Membrane</keyword>